<evidence type="ECO:0000256" key="1">
    <source>
        <dbReference type="ARBA" id="ARBA00022729"/>
    </source>
</evidence>
<keyword evidence="6" id="KW-1185">Reference proteome</keyword>
<dbReference type="GO" id="GO:0031505">
    <property type="term" value="P:fungal-type cell wall organization"/>
    <property type="evidence" value="ECO:0007669"/>
    <property type="project" value="TreeGrafter"/>
</dbReference>
<dbReference type="Pfam" id="PF10342">
    <property type="entry name" value="Kre9_KNH"/>
    <property type="match status" value="1"/>
</dbReference>
<evidence type="ECO:0000313" key="5">
    <source>
        <dbReference type="EMBL" id="RIB09772.1"/>
    </source>
</evidence>
<dbReference type="PANTHER" id="PTHR28154">
    <property type="entry name" value="CELL WALL SYNTHESIS PROTEIN KNH1-RELATED"/>
    <property type="match status" value="1"/>
</dbReference>
<feature type="compositionally biased region" description="Low complexity" evidence="2">
    <location>
        <begin position="131"/>
        <end position="169"/>
    </location>
</feature>
<dbReference type="GO" id="GO:0005576">
    <property type="term" value="C:extracellular region"/>
    <property type="evidence" value="ECO:0007669"/>
    <property type="project" value="TreeGrafter"/>
</dbReference>
<dbReference type="GO" id="GO:0006078">
    <property type="term" value="P:(1-&gt;6)-beta-D-glucan biosynthetic process"/>
    <property type="evidence" value="ECO:0007669"/>
    <property type="project" value="InterPro"/>
</dbReference>
<accession>A0A397UHJ6</accession>
<organism evidence="5 6">
    <name type="scientific">Gigaspora rosea</name>
    <dbReference type="NCBI Taxonomy" id="44941"/>
    <lineage>
        <taxon>Eukaryota</taxon>
        <taxon>Fungi</taxon>
        <taxon>Fungi incertae sedis</taxon>
        <taxon>Mucoromycota</taxon>
        <taxon>Glomeromycotina</taxon>
        <taxon>Glomeromycetes</taxon>
        <taxon>Diversisporales</taxon>
        <taxon>Gigasporaceae</taxon>
        <taxon>Gigaspora</taxon>
    </lineage>
</organism>
<feature type="domain" description="Yeast cell wall synthesis Kre9/Knh1-like N-terminal" evidence="4">
    <location>
        <begin position="26"/>
        <end position="122"/>
    </location>
</feature>
<keyword evidence="1 3" id="KW-0732">Signal</keyword>
<name>A0A397UHJ6_9GLOM</name>
<dbReference type="InterPro" id="IPR045328">
    <property type="entry name" value="Kre9/Knh1"/>
</dbReference>
<dbReference type="PANTHER" id="PTHR28154:SF1">
    <property type="entry name" value="CELL WALL SYNTHESIS PROTEIN KNH1-RELATED"/>
    <property type="match status" value="1"/>
</dbReference>
<dbReference type="InterPro" id="IPR018466">
    <property type="entry name" value="Kre9/Knh1-like_N"/>
</dbReference>
<comment type="caution">
    <text evidence="5">The sequence shown here is derived from an EMBL/GenBank/DDBJ whole genome shotgun (WGS) entry which is preliminary data.</text>
</comment>
<feature type="compositionally biased region" description="Low complexity" evidence="2">
    <location>
        <begin position="182"/>
        <end position="196"/>
    </location>
</feature>
<dbReference type="EMBL" id="QKWP01001329">
    <property type="protein sequence ID" value="RIB09772.1"/>
    <property type="molecule type" value="Genomic_DNA"/>
</dbReference>
<feature type="compositionally biased region" description="Polar residues" evidence="2">
    <location>
        <begin position="170"/>
        <end position="181"/>
    </location>
</feature>
<reference evidence="5 6" key="1">
    <citation type="submission" date="2018-06" db="EMBL/GenBank/DDBJ databases">
        <title>Comparative genomics reveals the genomic features of Rhizophagus irregularis, R. cerebriforme, R. diaphanum and Gigaspora rosea, and their symbiotic lifestyle signature.</title>
        <authorList>
            <person name="Morin E."/>
            <person name="San Clemente H."/>
            <person name="Chen E.C.H."/>
            <person name="De La Providencia I."/>
            <person name="Hainaut M."/>
            <person name="Kuo A."/>
            <person name="Kohler A."/>
            <person name="Murat C."/>
            <person name="Tang N."/>
            <person name="Roy S."/>
            <person name="Loubradou J."/>
            <person name="Henrissat B."/>
            <person name="Grigoriev I.V."/>
            <person name="Corradi N."/>
            <person name="Roux C."/>
            <person name="Martin F.M."/>
        </authorList>
    </citation>
    <scope>NUCLEOTIDE SEQUENCE [LARGE SCALE GENOMIC DNA]</scope>
    <source>
        <strain evidence="5 6">DAOM 194757</strain>
    </source>
</reference>
<dbReference type="GO" id="GO:0042546">
    <property type="term" value="P:cell wall biogenesis"/>
    <property type="evidence" value="ECO:0007669"/>
    <property type="project" value="InterPro"/>
</dbReference>
<feature type="chain" id="PRO_5017208113" description="Yeast cell wall synthesis Kre9/Knh1-like N-terminal domain-containing protein" evidence="3">
    <location>
        <begin position="20"/>
        <end position="220"/>
    </location>
</feature>
<feature type="signal peptide" evidence="3">
    <location>
        <begin position="1"/>
        <end position="19"/>
    </location>
</feature>
<dbReference type="OrthoDB" id="2432613at2759"/>
<feature type="region of interest" description="Disordered" evidence="2">
    <location>
        <begin position="131"/>
        <end position="196"/>
    </location>
</feature>
<evidence type="ECO:0000256" key="2">
    <source>
        <dbReference type="SAM" id="MobiDB-lite"/>
    </source>
</evidence>
<protein>
    <recommendedName>
        <fullName evidence="4">Yeast cell wall synthesis Kre9/Knh1-like N-terminal domain-containing protein</fullName>
    </recommendedName>
</protein>
<evidence type="ECO:0000256" key="3">
    <source>
        <dbReference type="SAM" id="SignalP"/>
    </source>
</evidence>
<sequence length="220" mass="23476">MKFTILLFVVGFLIPVIYASIETLTPFQGVVWNAGDKETIKWKENNNPPLLKDLTDVTIHLMAGGPNNQVEVGIIAEHVKGTKLSLSLKVPKKLGPSGSFYFIKYTSPSNTSYFDFSGFFTINGTTGTIPGFNPQATTTTSPTTTNSAAVQTQTSDKTKNDTTTSTTNTNDAKNGAQNGVQSSPTSSLNSPSPISGGSRKQISKFVGLLFGIITFVIALL</sequence>
<evidence type="ECO:0000313" key="6">
    <source>
        <dbReference type="Proteomes" id="UP000266673"/>
    </source>
</evidence>
<dbReference type="STRING" id="44941.A0A397UHJ6"/>
<dbReference type="AlphaFoldDB" id="A0A397UHJ6"/>
<dbReference type="Proteomes" id="UP000266673">
    <property type="component" value="Unassembled WGS sequence"/>
</dbReference>
<proteinExistence type="predicted"/>
<gene>
    <name evidence="5" type="ORF">C2G38_2107724</name>
</gene>
<evidence type="ECO:0000259" key="4">
    <source>
        <dbReference type="Pfam" id="PF10342"/>
    </source>
</evidence>